<proteinExistence type="predicted"/>
<reference evidence="2" key="1">
    <citation type="submission" date="2021-06" db="EMBL/GenBank/DDBJ databases">
        <authorList>
            <person name="Kallberg Y."/>
            <person name="Tangrot J."/>
            <person name="Rosling A."/>
        </authorList>
    </citation>
    <scope>NUCLEOTIDE SEQUENCE</scope>
    <source>
        <strain evidence="2">IN212</strain>
    </source>
</reference>
<dbReference type="AlphaFoldDB" id="A0A9N9CB49"/>
<evidence type="ECO:0000313" key="2">
    <source>
        <dbReference type="EMBL" id="CAG8593897.1"/>
    </source>
</evidence>
<evidence type="ECO:0000313" key="3">
    <source>
        <dbReference type="Proteomes" id="UP000789396"/>
    </source>
</evidence>
<feature type="transmembrane region" description="Helical" evidence="1">
    <location>
        <begin position="209"/>
        <end position="229"/>
    </location>
</feature>
<name>A0A9N9CB49_9GLOM</name>
<feature type="non-terminal residue" evidence="2">
    <location>
        <position position="236"/>
    </location>
</feature>
<organism evidence="2 3">
    <name type="scientific">Racocetra fulgida</name>
    <dbReference type="NCBI Taxonomy" id="60492"/>
    <lineage>
        <taxon>Eukaryota</taxon>
        <taxon>Fungi</taxon>
        <taxon>Fungi incertae sedis</taxon>
        <taxon>Mucoromycota</taxon>
        <taxon>Glomeromycotina</taxon>
        <taxon>Glomeromycetes</taxon>
        <taxon>Diversisporales</taxon>
        <taxon>Gigasporaceae</taxon>
        <taxon>Racocetra</taxon>
    </lineage>
</organism>
<accession>A0A9N9CB49</accession>
<keyword evidence="1" id="KW-0472">Membrane</keyword>
<dbReference type="Gene3D" id="2.120.10.80">
    <property type="entry name" value="Kelch-type beta propeller"/>
    <property type="match status" value="1"/>
</dbReference>
<protein>
    <submittedName>
        <fullName evidence="2">10676_t:CDS:1</fullName>
    </submittedName>
</protein>
<dbReference type="EMBL" id="CAJVPZ010008071">
    <property type="protein sequence ID" value="CAG8593897.1"/>
    <property type="molecule type" value="Genomic_DNA"/>
</dbReference>
<sequence length="236" mass="26721">MYLYAGLSDEDMGLPLKIYNNFDILDTLNLIWSTSTESVFNPSPEFNNGFSATMLKNGIIAYIGGWNNDGYHDMSKDDRILIWGGENGGLPAEPQLAVLDTQFRWSIPDVTGAKNSIEILPYYAHTASMIDNYMIIAFGLTYDRLHNLQIPSNLIFLLYTPNQHHYEWTSVFIPSILPDDVSAYFDSPEKPPVISPKDPIKRPILTTDALVVIILLVGTLVGFVGWRLYKYYIENK</sequence>
<dbReference type="SUPFAM" id="SSF117281">
    <property type="entry name" value="Kelch motif"/>
    <property type="match status" value="1"/>
</dbReference>
<comment type="caution">
    <text evidence="2">The sequence shown here is derived from an EMBL/GenBank/DDBJ whole genome shotgun (WGS) entry which is preliminary data.</text>
</comment>
<gene>
    <name evidence="2" type="ORF">RFULGI_LOCUS6339</name>
</gene>
<dbReference type="OrthoDB" id="432528at2759"/>
<keyword evidence="1" id="KW-1133">Transmembrane helix</keyword>
<keyword evidence="3" id="KW-1185">Reference proteome</keyword>
<dbReference type="InterPro" id="IPR015915">
    <property type="entry name" value="Kelch-typ_b-propeller"/>
</dbReference>
<keyword evidence="1" id="KW-0812">Transmembrane</keyword>
<evidence type="ECO:0000256" key="1">
    <source>
        <dbReference type="SAM" id="Phobius"/>
    </source>
</evidence>
<dbReference type="Proteomes" id="UP000789396">
    <property type="component" value="Unassembled WGS sequence"/>
</dbReference>